<evidence type="ECO:0000313" key="3">
    <source>
        <dbReference type="Proteomes" id="UP000249091"/>
    </source>
</evidence>
<dbReference type="AlphaFoldDB" id="A0A2X4UBG8"/>
<dbReference type="KEGG" id="rcr:NCTC10994_03505"/>
<accession>A0A2X4UBG8</accession>
<evidence type="ECO:0000256" key="1">
    <source>
        <dbReference type="SAM" id="MobiDB-lite"/>
    </source>
</evidence>
<dbReference type="STRING" id="1219011.GCA_001895045_03807"/>
<sequence>MVEVDALPGHQAGTPSPGALGVRFSTAEIKRRIDAMFDEVQAVEVKRLEA</sequence>
<keyword evidence="3" id="KW-1185">Reference proteome</keyword>
<evidence type="ECO:0000313" key="2">
    <source>
        <dbReference type="EMBL" id="SQI37167.1"/>
    </source>
</evidence>
<feature type="region of interest" description="Disordered" evidence="1">
    <location>
        <begin position="1"/>
        <end position="20"/>
    </location>
</feature>
<dbReference type="EMBL" id="LS483468">
    <property type="protein sequence ID" value="SQI37167.1"/>
    <property type="molecule type" value="Genomic_DNA"/>
</dbReference>
<gene>
    <name evidence="2" type="ORF">NCTC10994_03505</name>
</gene>
<dbReference type="Proteomes" id="UP000249091">
    <property type="component" value="Chromosome 1"/>
</dbReference>
<dbReference type="RefSeq" id="WP_169848929.1">
    <property type="nucleotide sequence ID" value="NZ_JAFBBL010000001.1"/>
</dbReference>
<name>A0A2X4UBG8_9NOCA</name>
<reference evidence="2 3" key="1">
    <citation type="submission" date="2018-06" db="EMBL/GenBank/DDBJ databases">
        <authorList>
            <consortium name="Pathogen Informatics"/>
            <person name="Doyle S."/>
        </authorList>
    </citation>
    <scope>NUCLEOTIDE SEQUENCE [LARGE SCALE GENOMIC DNA]</scope>
    <source>
        <strain evidence="2 3">NCTC10994</strain>
    </source>
</reference>
<organism evidence="2 3">
    <name type="scientific">Rhodococcus coprophilus</name>
    <dbReference type="NCBI Taxonomy" id="38310"/>
    <lineage>
        <taxon>Bacteria</taxon>
        <taxon>Bacillati</taxon>
        <taxon>Actinomycetota</taxon>
        <taxon>Actinomycetes</taxon>
        <taxon>Mycobacteriales</taxon>
        <taxon>Nocardiaceae</taxon>
        <taxon>Rhodococcus</taxon>
    </lineage>
</organism>
<protein>
    <submittedName>
        <fullName evidence="2">Uncharacterized protein</fullName>
    </submittedName>
</protein>
<proteinExistence type="predicted"/>